<dbReference type="Pfam" id="PF04389">
    <property type="entry name" value="Peptidase_M28"/>
    <property type="match status" value="1"/>
</dbReference>
<evidence type="ECO:0000313" key="3">
    <source>
        <dbReference type="Proteomes" id="UP000593765"/>
    </source>
</evidence>
<dbReference type="InterPro" id="IPR045175">
    <property type="entry name" value="M28_fam"/>
</dbReference>
<dbReference type="AlphaFoldDB" id="A0A7M2X465"/>
<organism evidence="2 3">
    <name type="scientific">Humisphaera borealis</name>
    <dbReference type="NCBI Taxonomy" id="2807512"/>
    <lineage>
        <taxon>Bacteria</taxon>
        <taxon>Pseudomonadati</taxon>
        <taxon>Planctomycetota</taxon>
        <taxon>Phycisphaerae</taxon>
        <taxon>Tepidisphaerales</taxon>
        <taxon>Tepidisphaeraceae</taxon>
        <taxon>Humisphaera</taxon>
    </lineage>
</organism>
<sequence length="305" mass="33581">MPGETFAGPMPAISDDERRAAERMQSHVQKLAGDIGERNIWRYAELNSSADYIERILTDAGYKVGRQTYECEGKTVANLDATLAGGDPKLADEIVLVGAHYDSVKGCPGANDNATGVAGGLELARSLAKAKLARSVRFAFFVNEEPPFFHSPMMGSVVYAKRCKERGEMIVAMLSLETMGFYSDDKDSQKYPPPFDKFFPDTGNFIGFVGDTSATDLVSRCVESFRSHTKFPSQGCAVSDRIQGIGWSDHWSFTKQGYPALMVTDTAPFRYRHYHTAEDTPEKVDYEKLARVTAGIGRVVQALAK</sequence>
<dbReference type="Proteomes" id="UP000593765">
    <property type="component" value="Chromosome"/>
</dbReference>
<evidence type="ECO:0000259" key="1">
    <source>
        <dbReference type="Pfam" id="PF04389"/>
    </source>
</evidence>
<evidence type="ECO:0000313" key="2">
    <source>
        <dbReference type="EMBL" id="QOV92556.1"/>
    </source>
</evidence>
<dbReference type="PANTHER" id="PTHR12147">
    <property type="entry name" value="METALLOPEPTIDASE M28 FAMILY MEMBER"/>
    <property type="match status" value="1"/>
</dbReference>
<dbReference type="GO" id="GO:0008235">
    <property type="term" value="F:metalloexopeptidase activity"/>
    <property type="evidence" value="ECO:0007669"/>
    <property type="project" value="InterPro"/>
</dbReference>
<feature type="domain" description="Peptidase M28" evidence="1">
    <location>
        <begin position="78"/>
        <end position="296"/>
    </location>
</feature>
<dbReference type="KEGG" id="hbs:IPV69_26075"/>
<name>A0A7M2X465_9BACT</name>
<dbReference type="SUPFAM" id="SSF53187">
    <property type="entry name" value="Zn-dependent exopeptidases"/>
    <property type="match status" value="1"/>
</dbReference>
<accession>A0A7M2X465</accession>
<proteinExistence type="predicted"/>
<dbReference type="PANTHER" id="PTHR12147:SF26">
    <property type="entry name" value="PEPTIDASE M28 DOMAIN-CONTAINING PROTEIN"/>
    <property type="match status" value="1"/>
</dbReference>
<dbReference type="Gene3D" id="3.40.630.10">
    <property type="entry name" value="Zn peptidases"/>
    <property type="match status" value="1"/>
</dbReference>
<dbReference type="EMBL" id="CP063458">
    <property type="protein sequence ID" value="QOV92556.1"/>
    <property type="molecule type" value="Genomic_DNA"/>
</dbReference>
<dbReference type="GO" id="GO:0006508">
    <property type="term" value="P:proteolysis"/>
    <property type="evidence" value="ECO:0007669"/>
    <property type="project" value="InterPro"/>
</dbReference>
<dbReference type="InterPro" id="IPR007484">
    <property type="entry name" value="Peptidase_M28"/>
</dbReference>
<keyword evidence="3" id="KW-1185">Reference proteome</keyword>
<reference evidence="2 3" key="1">
    <citation type="submission" date="2020-10" db="EMBL/GenBank/DDBJ databases">
        <title>Wide distribution of Phycisphaera-like planctomycetes from WD2101 soil group in peatlands and genome analysis of the first cultivated representative.</title>
        <authorList>
            <person name="Dedysh S.N."/>
            <person name="Beletsky A.V."/>
            <person name="Ivanova A."/>
            <person name="Kulichevskaya I.S."/>
            <person name="Suzina N.E."/>
            <person name="Philippov D.A."/>
            <person name="Rakitin A.L."/>
            <person name="Mardanov A.V."/>
            <person name="Ravin N.V."/>
        </authorList>
    </citation>
    <scope>NUCLEOTIDE SEQUENCE [LARGE SCALE GENOMIC DNA]</scope>
    <source>
        <strain evidence="2 3">M1803</strain>
    </source>
</reference>
<gene>
    <name evidence="2" type="ORF">IPV69_26075</name>
</gene>
<protein>
    <submittedName>
        <fullName evidence="2">M28 family peptidase</fullName>
    </submittedName>
</protein>